<feature type="region of interest" description="Disordered" evidence="1">
    <location>
        <begin position="154"/>
        <end position="223"/>
    </location>
</feature>
<evidence type="ECO:0000256" key="1">
    <source>
        <dbReference type="SAM" id="MobiDB-lite"/>
    </source>
</evidence>
<dbReference type="EMBL" id="ML736172">
    <property type="protein sequence ID" value="KAE8381337.1"/>
    <property type="molecule type" value="Genomic_DNA"/>
</dbReference>
<organism evidence="3 4">
    <name type="scientific">Aspergillus bertholletiae</name>
    <dbReference type="NCBI Taxonomy" id="1226010"/>
    <lineage>
        <taxon>Eukaryota</taxon>
        <taxon>Fungi</taxon>
        <taxon>Dikarya</taxon>
        <taxon>Ascomycota</taxon>
        <taxon>Pezizomycotina</taxon>
        <taxon>Eurotiomycetes</taxon>
        <taxon>Eurotiomycetidae</taxon>
        <taxon>Eurotiales</taxon>
        <taxon>Aspergillaceae</taxon>
        <taxon>Aspergillus</taxon>
        <taxon>Aspergillus subgen. Circumdati</taxon>
    </lineage>
</organism>
<dbReference type="PANTHER" id="PTHR34883:SF15">
    <property type="entry name" value="EXTRACELLULAR SERINE-RICH PROTEIN"/>
    <property type="match status" value="1"/>
</dbReference>
<feature type="compositionally biased region" description="Low complexity" evidence="1">
    <location>
        <begin position="169"/>
        <end position="223"/>
    </location>
</feature>
<evidence type="ECO:0000313" key="3">
    <source>
        <dbReference type="EMBL" id="KAE8381337.1"/>
    </source>
</evidence>
<evidence type="ECO:0000313" key="4">
    <source>
        <dbReference type="Proteomes" id="UP000326198"/>
    </source>
</evidence>
<accession>A0A5N7BIC5</accession>
<dbReference type="PANTHER" id="PTHR34883">
    <property type="entry name" value="SERINE-RICH PROTEIN, PUTATIVE-RELATED-RELATED"/>
    <property type="match status" value="1"/>
</dbReference>
<dbReference type="Proteomes" id="UP000326198">
    <property type="component" value="Unassembled WGS sequence"/>
</dbReference>
<reference evidence="3 4" key="1">
    <citation type="submission" date="2019-04" db="EMBL/GenBank/DDBJ databases">
        <title>Friends and foes A comparative genomics studyof 23 Aspergillus species from section Flavi.</title>
        <authorList>
            <consortium name="DOE Joint Genome Institute"/>
            <person name="Kjaerbolling I."/>
            <person name="Vesth T."/>
            <person name="Frisvad J.C."/>
            <person name="Nybo J.L."/>
            <person name="Theobald S."/>
            <person name="Kildgaard S."/>
            <person name="Isbrandt T."/>
            <person name="Kuo A."/>
            <person name="Sato A."/>
            <person name="Lyhne E.K."/>
            <person name="Kogle M.E."/>
            <person name="Wiebenga A."/>
            <person name="Kun R.S."/>
            <person name="Lubbers R.J."/>
            <person name="Makela M.R."/>
            <person name="Barry K."/>
            <person name="Chovatia M."/>
            <person name="Clum A."/>
            <person name="Daum C."/>
            <person name="Haridas S."/>
            <person name="He G."/>
            <person name="LaButti K."/>
            <person name="Lipzen A."/>
            <person name="Mondo S."/>
            <person name="Riley R."/>
            <person name="Salamov A."/>
            <person name="Simmons B.A."/>
            <person name="Magnuson J.K."/>
            <person name="Henrissat B."/>
            <person name="Mortensen U.H."/>
            <person name="Larsen T.O."/>
            <person name="Devries R.P."/>
            <person name="Grigoriev I.V."/>
            <person name="Machida M."/>
            <person name="Baker S.E."/>
            <person name="Andersen M.R."/>
        </authorList>
    </citation>
    <scope>NUCLEOTIDE SEQUENCE [LARGE SCALE GENOMIC DNA]</scope>
    <source>
        <strain evidence="3 4">IBT 29228</strain>
    </source>
</reference>
<proteinExistence type="predicted"/>
<feature type="chain" id="PRO_5024950725" evidence="2">
    <location>
        <begin position="19"/>
        <end position="245"/>
    </location>
</feature>
<protein>
    <submittedName>
        <fullName evidence="3">Cupredoxin</fullName>
    </submittedName>
</protein>
<dbReference type="SUPFAM" id="SSF49503">
    <property type="entry name" value="Cupredoxins"/>
    <property type="match status" value="1"/>
</dbReference>
<keyword evidence="2" id="KW-0732">Signal</keyword>
<dbReference type="InterPro" id="IPR052953">
    <property type="entry name" value="Ser-rich/MCO-related"/>
</dbReference>
<feature type="signal peptide" evidence="2">
    <location>
        <begin position="1"/>
        <end position="18"/>
    </location>
</feature>
<dbReference type="CDD" id="cd00920">
    <property type="entry name" value="Cupredoxin"/>
    <property type="match status" value="1"/>
</dbReference>
<gene>
    <name evidence="3" type="ORF">BDV26DRAFT_289604</name>
</gene>
<dbReference type="OrthoDB" id="2331100at2759"/>
<sequence>MQILPFAIFFQFLALGHAQNGRQDSTATSSAAGAVHTVDVGEDGFVFDPDTLTVSPGGKVEFHFYPGNHSVAQASFSNPCHPLSASSIFSGFMTGSNGRPQQIFTLTVNDTNPIWYYCGQIGHCQAGMVGVINPPGNGSDTLAAFKSAASNASGSTVPDTIHGGIAGESSNSTTASSFSQASTSTTSSGTKTTTSSSTPASMSRASMSTASGSTPSPTSKGSTLSLWPVSSVILITVVSLALAIM</sequence>
<dbReference type="AlphaFoldDB" id="A0A5N7BIC5"/>
<dbReference type="Gene3D" id="2.60.40.420">
    <property type="entry name" value="Cupredoxins - blue copper proteins"/>
    <property type="match status" value="1"/>
</dbReference>
<keyword evidence="4" id="KW-1185">Reference proteome</keyword>
<name>A0A5N7BIC5_9EURO</name>
<dbReference type="InterPro" id="IPR008972">
    <property type="entry name" value="Cupredoxin"/>
</dbReference>
<evidence type="ECO:0000256" key="2">
    <source>
        <dbReference type="SAM" id="SignalP"/>
    </source>
</evidence>